<dbReference type="Pfam" id="PF00361">
    <property type="entry name" value="Proton_antipo_M"/>
    <property type="match status" value="1"/>
</dbReference>
<dbReference type="OrthoDB" id="9811798at2"/>
<evidence type="ECO:0000256" key="4">
    <source>
        <dbReference type="ARBA" id="ARBA00022475"/>
    </source>
</evidence>
<dbReference type="PRINTS" id="PR01434">
    <property type="entry name" value="NADHDHGNASE5"/>
</dbReference>
<dbReference type="EMBL" id="VDUY01000001">
    <property type="protein sequence ID" value="TXL68906.1"/>
    <property type="molecule type" value="Genomic_DNA"/>
</dbReference>
<feature type="transmembrane region" description="Helical" evidence="10">
    <location>
        <begin position="108"/>
        <end position="126"/>
    </location>
</feature>
<evidence type="ECO:0000256" key="7">
    <source>
        <dbReference type="ARBA" id="ARBA00023065"/>
    </source>
</evidence>
<feature type="domain" description="MrpA C-terminal/MbhD" evidence="14">
    <location>
        <begin position="617"/>
        <end position="681"/>
    </location>
</feature>
<dbReference type="PANTHER" id="PTHR43373:SF1">
    <property type="entry name" value="NA(+)_H(+) ANTIPORTER SUBUNIT A"/>
    <property type="match status" value="1"/>
</dbReference>
<dbReference type="GO" id="GO:0005886">
    <property type="term" value="C:plasma membrane"/>
    <property type="evidence" value="ECO:0007669"/>
    <property type="project" value="UniProtKB-SubCell"/>
</dbReference>
<feature type="transmembrane region" description="Helical" evidence="10">
    <location>
        <begin position="855"/>
        <end position="873"/>
    </location>
</feature>
<keyword evidence="2" id="KW-0813">Transport</keyword>
<evidence type="ECO:0000256" key="1">
    <source>
        <dbReference type="ARBA" id="ARBA00004651"/>
    </source>
</evidence>
<feature type="transmembrane region" description="Helical" evidence="10">
    <location>
        <begin position="570"/>
        <end position="587"/>
    </location>
</feature>
<feature type="transmembrane region" description="Helical" evidence="10">
    <location>
        <begin position="163"/>
        <end position="186"/>
    </location>
</feature>
<feature type="transmembrane region" description="Helical" evidence="10">
    <location>
        <begin position="817"/>
        <end position="834"/>
    </location>
</feature>
<feature type="transmembrane region" description="Helical" evidence="10">
    <location>
        <begin position="460"/>
        <end position="483"/>
    </location>
</feature>
<dbReference type="Proteomes" id="UP000321548">
    <property type="component" value="Unassembled WGS sequence"/>
</dbReference>
<accession>A0A5C8P5E9</accession>
<evidence type="ECO:0000256" key="10">
    <source>
        <dbReference type="SAM" id="Phobius"/>
    </source>
</evidence>
<evidence type="ECO:0000259" key="11">
    <source>
        <dbReference type="Pfam" id="PF00361"/>
    </source>
</evidence>
<dbReference type="Pfam" id="PF20501">
    <property type="entry name" value="MbhE"/>
    <property type="match status" value="1"/>
</dbReference>
<evidence type="ECO:0000256" key="3">
    <source>
        <dbReference type="ARBA" id="ARBA00022449"/>
    </source>
</evidence>
<gene>
    <name evidence="16" type="ORF">FHP08_04305</name>
</gene>
<feature type="transmembrane region" description="Helical" evidence="10">
    <location>
        <begin position="755"/>
        <end position="773"/>
    </location>
</feature>
<feature type="transmembrane region" description="Helical" evidence="10">
    <location>
        <begin position="503"/>
        <end position="524"/>
    </location>
</feature>
<feature type="domain" description="NADH-Ubiquinone oxidoreductase (complex I) chain 5 N-terminal" evidence="12">
    <location>
        <begin position="65"/>
        <end position="111"/>
    </location>
</feature>
<feature type="domain" description="Na+/H+ antiporter MnhB subunit-related protein" evidence="13">
    <location>
        <begin position="791"/>
        <end position="914"/>
    </location>
</feature>
<sequence>MTSLPILALLPFAAAVLLAAVPNRSKPAAAWIAGLTALAGCALLASLAPAVFGGRVPAWSVPWMPGLGMDFGFRLDGLAWMFSLLILGIGALVVLYSAWYLHDEDPPARFFMFLMLFMGAMLGVVLADNLLLLVVFWELTSLSSFLLIGYWNHRIDAREGARMALTITGAGGLALLAGVLLIGHIVGSYKLDDVLAAGDVIRAHPLYLPALLLVLAGAFTKSAQFPFHFWLPHAMAAPTPVSAYLHSATMVKAGVFLLARMYPALGGSDAWFWIVTLTGLATLLAGAWLAIFKHDLKGLLAYSTISHLGLITMLFGLDTRLAVVAGVFHIMNHATFKASLFMAAGIIDHESGTRDMRKLNGLFRYMPKTAVLGMVAASAMAGVPLLNGFLSKEMFFAETLARSGSGITGWLLPAGATLAGLFSVAYSTRFVHDVFFNGEPKDLPKTPHEPPRFMRVPVELLVVLCLAVGIAPALTVAPLLAVAAGAALGGPLPEYSLSVWHGFNLPLLMSAIALAGGLALYFGLQRKMDLHQFIRVPRGGREAFLFVIERSYEAARGLTLALQNGSLQRYLMLLVVCAIAAGALPFVEQGFGAGDPGVGAVPVPPFNGAVAAIWAVGVVAAFATTIAYRRRLLALIPLGAVGLIVSLAFVHFSAPDLALTQILVEVVTIILMMLALAWLPEESPRERSRWETGRDALLAMVAGLGVAALVYAVLDRPVSSISPYFLETALPEGGGSNAVNVILVDYRGFDTLGEITVLGIAGIAIHAILAGFMPRRRPNAGAAGADPHPLMLAIVSRLLLPLAALVSAYLFLRGHNLPGGGFIAGLVLAIALILQYVANGQGFVSERMRTDFRPWIGWGLLIAGGTGVGAWLFDAPFLTSTYDYPLWPVVGAVPLASAAAFDLGVFLTVVGATMVGLASIARLNAPAAPAAANERSQG</sequence>
<evidence type="ECO:0000313" key="17">
    <source>
        <dbReference type="Proteomes" id="UP000321548"/>
    </source>
</evidence>
<feature type="transmembrane region" description="Helical" evidence="10">
    <location>
        <begin position="632"/>
        <end position="652"/>
    </location>
</feature>
<comment type="caution">
    <text evidence="16">The sequence shown here is derived from an EMBL/GenBank/DDBJ whole genome shotgun (WGS) entry which is preliminary data.</text>
</comment>
<dbReference type="Pfam" id="PF13244">
    <property type="entry name" value="MbhD"/>
    <property type="match status" value="1"/>
</dbReference>
<reference evidence="16 17" key="1">
    <citation type="submission" date="2019-06" db="EMBL/GenBank/DDBJ databases">
        <title>Quisquiliibacterium sp. nov., isolated from a maize field.</title>
        <authorList>
            <person name="Lin S.-Y."/>
            <person name="Tsai C.-F."/>
            <person name="Young C.-C."/>
        </authorList>
    </citation>
    <scope>NUCLEOTIDE SEQUENCE [LARGE SCALE GENOMIC DNA]</scope>
    <source>
        <strain evidence="16 17">CC-CFT501</strain>
    </source>
</reference>
<keyword evidence="5 9" id="KW-0812">Transmembrane</keyword>
<dbReference type="InterPro" id="IPR050616">
    <property type="entry name" value="CPA3_Na-H_Antiporter_A"/>
</dbReference>
<feature type="transmembrane region" description="Helical" evidence="10">
    <location>
        <begin position="271"/>
        <end position="292"/>
    </location>
</feature>
<feature type="transmembrane region" description="Helical" evidence="10">
    <location>
        <begin position="658"/>
        <end position="676"/>
    </location>
</feature>
<proteinExistence type="predicted"/>
<feature type="transmembrane region" description="Helical" evidence="10">
    <location>
        <begin position="893"/>
        <end position="917"/>
    </location>
</feature>
<evidence type="ECO:0000313" key="16">
    <source>
        <dbReference type="EMBL" id="TXL68906.1"/>
    </source>
</evidence>
<dbReference type="RefSeq" id="WP_147703042.1">
    <property type="nucleotide sequence ID" value="NZ_VDUY01000001.1"/>
</dbReference>
<dbReference type="GO" id="GO:0006811">
    <property type="term" value="P:monoatomic ion transport"/>
    <property type="evidence" value="ECO:0007669"/>
    <property type="project" value="UniProtKB-KW"/>
</dbReference>
<feature type="transmembrane region" description="Helical" evidence="10">
    <location>
        <begin position="78"/>
        <end position="101"/>
    </location>
</feature>
<feature type="transmembrane region" description="Helical" evidence="10">
    <location>
        <begin position="323"/>
        <end position="348"/>
    </location>
</feature>
<keyword evidence="8 10" id="KW-0472">Membrane</keyword>
<feature type="domain" description="MrpA C-terminal/MbhE" evidence="15">
    <location>
        <begin position="693"/>
        <end position="776"/>
    </location>
</feature>
<evidence type="ECO:0000256" key="6">
    <source>
        <dbReference type="ARBA" id="ARBA00022989"/>
    </source>
</evidence>
<feature type="transmembrane region" description="Helical" evidence="10">
    <location>
        <begin position="696"/>
        <end position="714"/>
    </location>
</feature>
<organism evidence="16 17">
    <name type="scientific">Zeimonas arvi</name>
    <dbReference type="NCBI Taxonomy" id="2498847"/>
    <lineage>
        <taxon>Bacteria</taxon>
        <taxon>Pseudomonadati</taxon>
        <taxon>Pseudomonadota</taxon>
        <taxon>Betaproteobacteria</taxon>
        <taxon>Burkholderiales</taxon>
        <taxon>Burkholderiaceae</taxon>
        <taxon>Zeimonas</taxon>
    </lineage>
</organism>
<dbReference type="InterPro" id="IPR001516">
    <property type="entry name" value="Proton_antipo_N"/>
</dbReference>
<dbReference type="Pfam" id="PF00662">
    <property type="entry name" value="Proton_antipo_N"/>
    <property type="match status" value="1"/>
</dbReference>
<feature type="transmembrane region" description="Helical" evidence="10">
    <location>
        <begin position="369"/>
        <end position="390"/>
    </location>
</feature>
<feature type="transmembrane region" description="Helical" evidence="10">
    <location>
        <begin position="132"/>
        <end position="151"/>
    </location>
</feature>
<dbReference type="InterPro" id="IPR046806">
    <property type="entry name" value="MrpA_C/MbhE"/>
</dbReference>
<dbReference type="GO" id="GO:0015297">
    <property type="term" value="F:antiporter activity"/>
    <property type="evidence" value="ECO:0007669"/>
    <property type="project" value="UniProtKB-KW"/>
</dbReference>
<dbReference type="NCBIfam" id="NF009288">
    <property type="entry name" value="PRK12648.1"/>
    <property type="match status" value="1"/>
</dbReference>
<feature type="transmembrane region" description="Helical" evidence="10">
    <location>
        <begin position="29"/>
        <end position="52"/>
    </location>
</feature>
<keyword evidence="3" id="KW-0050">Antiport</keyword>
<dbReference type="Pfam" id="PF04039">
    <property type="entry name" value="MnhB"/>
    <property type="match status" value="1"/>
</dbReference>
<evidence type="ECO:0000256" key="2">
    <source>
        <dbReference type="ARBA" id="ARBA00022448"/>
    </source>
</evidence>
<keyword evidence="6 10" id="KW-1133">Transmembrane helix</keyword>
<feature type="transmembrane region" description="Helical" evidence="10">
    <location>
        <begin position="794"/>
        <end position="811"/>
    </location>
</feature>
<evidence type="ECO:0000256" key="9">
    <source>
        <dbReference type="RuleBase" id="RU000320"/>
    </source>
</evidence>
<feature type="transmembrane region" description="Helical" evidence="10">
    <location>
        <begin position="6"/>
        <end position="22"/>
    </location>
</feature>
<evidence type="ECO:0000259" key="12">
    <source>
        <dbReference type="Pfam" id="PF00662"/>
    </source>
</evidence>
<evidence type="ECO:0000259" key="14">
    <source>
        <dbReference type="Pfam" id="PF13244"/>
    </source>
</evidence>
<feature type="transmembrane region" description="Helical" evidence="10">
    <location>
        <begin position="410"/>
        <end position="431"/>
    </location>
</feature>
<feature type="transmembrane region" description="Helical" evidence="10">
    <location>
        <begin position="607"/>
        <end position="625"/>
    </location>
</feature>
<dbReference type="PANTHER" id="PTHR43373">
    <property type="entry name" value="NA(+)/H(+) ANTIPORTER SUBUNIT"/>
    <property type="match status" value="1"/>
</dbReference>
<keyword evidence="4" id="KW-1003">Cell membrane</keyword>
<feature type="transmembrane region" description="Helical" evidence="10">
    <location>
        <begin position="243"/>
        <end position="265"/>
    </location>
</feature>
<dbReference type="InterPro" id="IPR025383">
    <property type="entry name" value="MrpA_C/MbhD"/>
</dbReference>
<dbReference type="AlphaFoldDB" id="A0A5C8P5E9"/>
<keyword evidence="17" id="KW-1185">Reference proteome</keyword>
<evidence type="ECO:0000259" key="13">
    <source>
        <dbReference type="Pfam" id="PF04039"/>
    </source>
</evidence>
<evidence type="ECO:0000259" key="15">
    <source>
        <dbReference type="Pfam" id="PF20501"/>
    </source>
</evidence>
<keyword evidence="7" id="KW-0406">Ion transport</keyword>
<evidence type="ECO:0000256" key="8">
    <source>
        <dbReference type="ARBA" id="ARBA00023136"/>
    </source>
</evidence>
<dbReference type="InterPro" id="IPR001750">
    <property type="entry name" value="ND/Mrp_TM"/>
</dbReference>
<feature type="transmembrane region" description="Helical" evidence="10">
    <location>
        <begin position="299"/>
        <end position="317"/>
    </location>
</feature>
<evidence type="ECO:0000256" key="5">
    <source>
        <dbReference type="ARBA" id="ARBA00022692"/>
    </source>
</evidence>
<feature type="domain" description="NADH:quinone oxidoreductase/Mrp antiporter transmembrane" evidence="11">
    <location>
        <begin position="127"/>
        <end position="403"/>
    </location>
</feature>
<dbReference type="InterPro" id="IPR007182">
    <property type="entry name" value="MnhB"/>
</dbReference>
<feature type="transmembrane region" description="Helical" evidence="10">
    <location>
        <begin position="206"/>
        <end position="231"/>
    </location>
</feature>
<name>A0A5C8P5E9_9BURK</name>
<comment type="subcellular location">
    <subcellularLocation>
        <location evidence="1">Cell membrane</location>
        <topology evidence="1">Multi-pass membrane protein</topology>
    </subcellularLocation>
    <subcellularLocation>
        <location evidence="9">Membrane</location>
        <topology evidence="9">Multi-pass membrane protein</topology>
    </subcellularLocation>
</comment>
<protein>
    <submittedName>
        <fullName evidence="16">Monovalent cation/H+ antiporter subunit A</fullName>
    </submittedName>
</protein>